<dbReference type="PANTHER" id="PTHR37693">
    <property type="entry name" value="PHOSPHATIDYLGLYCEROL LYSYLTRANSFERASE"/>
    <property type="match status" value="1"/>
</dbReference>
<keyword evidence="5 6" id="KW-0472">Membrane</keyword>
<reference evidence="8 9" key="1">
    <citation type="submission" date="2016-05" db="EMBL/GenBank/DDBJ databases">
        <title>Microbial consortia oxidize butane by reversing methanogenesis.</title>
        <authorList>
            <person name="Laso-Perez R."/>
            <person name="Richter M."/>
            <person name="Wegener G."/>
            <person name="Musat F."/>
        </authorList>
    </citation>
    <scope>NUCLEOTIDE SEQUENCE [LARGE SCALE GENOMIC DNA]</scope>
    <source>
        <strain evidence="8">BOX1</strain>
    </source>
</reference>
<feature type="transmembrane region" description="Helical" evidence="6">
    <location>
        <begin position="321"/>
        <end position="338"/>
    </location>
</feature>
<protein>
    <submittedName>
        <fullName evidence="7">Flippase-like domain-containing protein</fullName>
    </submittedName>
    <submittedName>
        <fullName evidence="8">Lysylphosphatidylglycerol synthetase</fullName>
    </submittedName>
</protein>
<keyword evidence="9" id="KW-1185">Reference proteome</keyword>
<dbReference type="STRING" id="1839936.SBU_000938"/>
<sequence>MGLRDGGKHHLSNSLLVAIVVSLLSLFLILHLTVTKETLEVLREISPYYLAGAILLHVAGWVAWGGRIRVMSGAIESSLRMRDTLRIVVTSLFTAAITPSHAGGEPVRVYLLSKDGGMSLGDASAIVLLERLLDLIFFIVISPFAILLFKDLVFHTTGGIRVILGVSLTLLSIAIIIIIQILRQPEWIKNRIPTIIRIIRFFVGSRRSDSIATQISIEIDAFINSLRMFTRLAKGRVFVAWILTVTYWALEFMIPCFILMGLGEDPEFVRVFASQIILMTVVLIPLTPGSSGFAEFGFTTLFSVFVRRSVLGLLVVTWRFITYYLNIIAGGLLSLHIIRKR</sequence>
<comment type="caution">
    <text evidence="8">The sequence shown here is derived from an EMBL/GenBank/DDBJ whole genome shotgun (WGS) entry which is preliminary data.</text>
</comment>
<gene>
    <name evidence="7" type="ORF">ENI32_06660</name>
    <name evidence="8" type="ORF">SBU_000938</name>
</gene>
<dbReference type="Pfam" id="PF03706">
    <property type="entry name" value="LPG_synthase_TM"/>
    <property type="match status" value="1"/>
</dbReference>
<feature type="transmembrane region" description="Helical" evidence="6">
    <location>
        <begin position="237"/>
        <end position="262"/>
    </location>
</feature>
<evidence type="ECO:0000256" key="6">
    <source>
        <dbReference type="SAM" id="Phobius"/>
    </source>
</evidence>
<evidence type="ECO:0000256" key="2">
    <source>
        <dbReference type="ARBA" id="ARBA00022475"/>
    </source>
</evidence>
<organism evidence="8 9">
    <name type="scientific">Candidatus Syntropharchaeum butanivorans</name>
    <dbReference type="NCBI Taxonomy" id="1839936"/>
    <lineage>
        <taxon>Archaea</taxon>
        <taxon>Methanobacteriati</taxon>
        <taxon>Methanobacteriota</taxon>
        <taxon>Stenosarchaea group</taxon>
        <taxon>Methanomicrobia</taxon>
        <taxon>Methanosarcinales</taxon>
        <taxon>ANME-2 cluster</taxon>
        <taxon>Candidatus Syntropharchaeum</taxon>
    </lineage>
</organism>
<name>A0A1F2P6Z2_9EURY</name>
<evidence type="ECO:0000256" key="1">
    <source>
        <dbReference type="ARBA" id="ARBA00004651"/>
    </source>
</evidence>
<evidence type="ECO:0000256" key="3">
    <source>
        <dbReference type="ARBA" id="ARBA00022692"/>
    </source>
</evidence>
<dbReference type="AlphaFoldDB" id="A0A1F2P6Z2"/>
<proteinExistence type="predicted"/>
<dbReference type="NCBIfam" id="TIGR00374">
    <property type="entry name" value="flippase-like domain"/>
    <property type="match status" value="1"/>
</dbReference>
<feature type="transmembrane region" description="Helical" evidence="6">
    <location>
        <begin position="162"/>
        <end position="182"/>
    </location>
</feature>
<dbReference type="Proteomes" id="UP000885936">
    <property type="component" value="Unassembled WGS sequence"/>
</dbReference>
<keyword evidence="3 6" id="KW-0812">Transmembrane</keyword>
<comment type="subcellular location">
    <subcellularLocation>
        <location evidence="1">Cell membrane</location>
        <topology evidence="1">Multi-pass membrane protein</topology>
    </subcellularLocation>
</comment>
<evidence type="ECO:0000313" key="7">
    <source>
        <dbReference type="EMBL" id="HEC57544.1"/>
    </source>
</evidence>
<feature type="transmembrane region" description="Helical" evidence="6">
    <location>
        <begin position="132"/>
        <end position="150"/>
    </location>
</feature>
<keyword evidence="2" id="KW-1003">Cell membrane</keyword>
<reference evidence="7" key="2">
    <citation type="journal article" date="2020" name="mSystems">
        <title>Genome- and Community-Level Interaction Insights into Carbon Utilization and Element Cycling Functions of Hydrothermarchaeota in Hydrothermal Sediment.</title>
        <authorList>
            <person name="Zhou Z."/>
            <person name="Liu Y."/>
            <person name="Xu W."/>
            <person name="Pan J."/>
            <person name="Luo Z.H."/>
            <person name="Li M."/>
        </authorList>
    </citation>
    <scope>NUCLEOTIDE SEQUENCE [LARGE SCALE GENOMIC DNA]</scope>
    <source>
        <strain evidence="7">HyVt-386</strain>
    </source>
</reference>
<evidence type="ECO:0000256" key="4">
    <source>
        <dbReference type="ARBA" id="ARBA00022989"/>
    </source>
</evidence>
<evidence type="ECO:0000256" key="5">
    <source>
        <dbReference type="ARBA" id="ARBA00023136"/>
    </source>
</evidence>
<dbReference type="EMBL" id="LYOR01000003">
    <property type="protein sequence ID" value="OFV66396.1"/>
    <property type="molecule type" value="Genomic_DNA"/>
</dbReference>
<feature type="transmembrane region" description="Helical" evidence="6">
    <location>
        <begin position="46"/>
        <end position="64"/>
    </location>
</feature>
<dbReference type="Proteomes" id="UP000185779">
    <property type="component" value="Unassembled WGS sequence"/>
</dbReference>
<feature type="transmembrane region" description="Helical" evidence="6">
    <location>
        <begin position="12"/>
        <end position="34"/>
    </location>
</feature>
<dbReference type="GO" id="GO:0005886">
    <property type="term" value="C:plasma membrane"/>
    <property type="evidence" value="ECO:0007669"/>
    <property type="project" value="UniProtKB-SubCell"/>
</dbReference>
<feature type="transmembrane region" description="Helical" evidence="6">
    <location>
        <begin position="268"/>
        <end position="286"/>
    </location>
</feature>
<dbReference type="InterPro" id="IPR022791">
    <property type="entry name" value="L-PG_synthase/AglD"/>
</dbReference>
<dbReference type="EMBL" id="DRIE01000109">
    <property type="protein sequence ID" value="HEC57544.1"/>
    <property type="molecule type" value="Genomic_DNA"/>
</dbReference>
<dbReference type="PANTHER" id="PTHR37693:SF1">
    <property type="entry name" value="INTEGRAL MEMBRANE PROTEIN"/>
    <property type="match status" value="1"/>
</dbReference>
<evidence type="ECO:0000313" key="9">
    <source>
        <dbReference type="Proteomes" id="UP000185779"/>
    </source>
</evidence>
<accession>A0A1F2P6Z2</accession>
<keyword evidence="4 6" id="KW-1133">Transmembrane helix</keyword>
<evidence type="ECO:0000313" key="8">
    <source>
        <dbReference type="EMBL" id="OFV66396.1"/>
    </source>
</evidence>